<proteinExistence type="predicted"/>
<name>A0A0L6U8J4_9BASI</name>
<evidence type="ECO:0000313" key="2">
    <source>
        <dbReference type="EMBL" id="KNZ44627.1"/>
    </source>
</evidence>
<protein>
    <recommendedName>
        <fullName evidence="1">Retroviral polymerase SH3-like domain-containing protein</fullName>
    </recommendedName>
</protein>
<dbReference type="VEuPathDB" id="FungiDB:VP01_8982g1"/>
<dbReference type="AlphaFoldDB" id="A0A0L6U8J4"/>
<organism evidence="2 3">
    <name type="scientific">Puccinia sorghi</name>
    <dbReference type="NCBI Taxonomy" id="27349"/>
    <lineage>
        <taxon>Eukaryota</taxon>
        <taxon>Fungi</taxon>
        <taxon>Dikarya</taxon>
        <taxon>Basidiomycota</taxon>
        <taxon>Pucciniomycotina</taxon>
        <taxon>Pucciniomycetes</taxon>
        <taxon>Pucciniales</taxon>
        <taxon>Pucciniaceae</taxon>
        <taxon>Puccinia</taxon>
    </lineage>
</organism>
<dbReference type="Pfam" id="PF25597">
    <property type="entry name" value="SH3_retrovirus"/>
    <property type="match status" value="1"/>
</dbReference>
<dbReference type="InterPro" id="IPR057670">
    <property type="entry name" value="SH3_retrovirus"/>
</dbReference>
<feature type="domain" description="Retroviral polymerase SH3-like" evidence="1">
    <location>
        <begin position="134"/>
        <end position="194"/>
    </location>
</feature>
<sequence length="208" mass="23049">LVHTLVCVPSHPAGRCHIVPFFPKAVSPKEGYKIITVTLQEQAITYTFCSVISRRAKLPMKIIASINNLENVFRKAPYCPWCNNDAATLGEIAQTMLLAEKLPSTIGDTLISLQLISTIESSNQDLSNIIYSCSRAIVNVSNQKLNKLDERGEKCLLLAYYLAGSGCFFYSPSSKHNFHSTLAVFPEFQKLPVKGKNQAPNLDMVVKK</sequence>
<evidence type="ECO:0000259" key="1">
    <source>
        <dbReference type="Pfam" id="PF25597"/>
    </source>
</evidence>
<dbReference type="Proteomes" id="UP000037035">
    <property type="component" value="Unassembled WGS sequence"/>
</dbReference>
<evidence type="ECO:0000313" key="3">
    <source>
        <dbReference type="Proteomes" id="UP000037035"/>
    </source>
</evidence>
<comment type="caution">
    <text evidence="2">The sequence shown here is derived from an EMBL/GenBank/DDBJ whole genome shotgun (WGS) entry which is preliminary data.</text>
</comment>
<gene>
    <name evidence="2" type="ORF">VP01_8982g1</name>
</gene>
<keyword evidence="3" id="KW-1185">Reference proteome</keyword>
<dbReference type="EMBL" id="LAVV01014584">
    <property type="protein sequence ID" value="KNZ44627.1"/>
    <property type="molecule type" value="Genomic_DNA"/>
</dbReference>
<feature type="non-terminal residue" evidence="2">
    <location>
        <position position="1"/>
    </location>
</feature>
<reference evidence="2 3" key="1">
    <citation type="submission" date="2015-08" db="EMBL/GenBank/DDBJ databases">
        <title>Next Generation Sequencing and Analysis of the Genome of Puccinia sorghi L Schw, the Causal Agent of Maize Common Rust.</title>
        <authorList>
            <person name="Rochi L."/>
            <person name="Burguener G."/>
            <person name="Darino M."/>
            <person name="Turjanski A."/>
            <person name="Kreff E."/>
            <person name="Dieguez M.J."/>
            <person name="Sacco F."/>
        </authorList>
    </citation>
    <scope>NUCLEOTIDE SEQUENCE [LARGE SCALE GENOMIC DNA]</scope>
    <source>
        <strain evidence="2 3">RO10H11247</strain>
    </source>
</reference>
<accession>A0A0L6U8J4</accession>